<accession>A0A9D2BIQ1</accession>
<dbReference type="AlphaFoldDB" id="A0A9D2BIQ1"/>
<sequence>MLGLAMRAGKVASGEFAVEKAVKEYKAYLVIIAGEASKNTQKKFRNMCQYYKVPYLVFGTKEELGNIIGKEYRASLAVCDKNFAEVIREHLV</sequence>
<comment type="caution">
    <text evidence="2">The sequence shown here is derived from an EMBL/GenBank/DDBJ whole genome shotgun (WGS) entry which is preliminary data.</text>
</comment>
<dbReference type="InterPro" id="IPR004038">
    <property type="entry name" value="Ribosomal_eL8/eL30/eS12/Gad45"/>
</dbReference>
<gene>
    <name evidence="2" type="ORF">H9734_03820</name>
</gene>
<feature type="domain" description="Ribosomal protein eL8/eL30/eS12/Gadd45" evidence="1">
    <location>
        <begin position="2"/>
        <end position="83"/>
    </location>
</feature>
<dbReference type="SUPFAM" id="SSF55315">
    <property type="entry name" value="L30e-like"/>
    <property type="match status" value="1"/>
</dbReference>
<dbReference type="Proteomes" id="UP000886890">
    <property type="component" value="Unassembled WGS sequence"/>
</dbReference>
<proteinExistence type="predicted"/>
<reference evidence="2" key="2">
    <citation type="submission" date="2021-04" db="EMBL/GenBank/DDBJ databases">
        <authorList>
            <person name="Gilroy R."/>
        </authorList>
    </citation>
    <scope>NUCLEOTIDE SEQUENCE</scope>
    <source>
        <strain evidence="2">CHK183-1962</strain>
    </source>
</reference>
<dbReference type="Gene3D" id="3.30.1330.30">
    <property type="match status" value="1"/>
</dbReference>
<name>A0A9D2BIQ1_9FIRM</name>
<dbReference type="InterPro" id="IPR029064">
    <property type="entry name" value="Ribosomal_eL30-like_sf"/>
</dbReference>
<reference evidence="2" key="1">
    <citation type="journal article" date="2021" name="PeerJ">
        <title>Extensive microbial diversity within the chicken gut microbiome revealed by metagenomics and culture.</title>
        <authorList>
            <person name="Gilroy R."/>
            <person name="Ravi A."/>
            <person name="Getino M."/>
            <person name="Pursley I."/>
            <person name="Horton D.L."/>
            <person name="Alikhan N.F."/>
            <person name="Baker D."/>
            <person name="Gharbi K."/>
            <person name="Hall N."/>
            <person name="Watson M."/>
            <person name="Adriaenssens E.M."/>
            <person name="Foster-Nyarko E."/>
            <person name="Jarju S."/>
            <person name="Secka A."/>
            <person name="Antonio M."/>
            <person name="Oren A."/>
            <person name="Chaudhuri R.R."/>
            <person name="La Ragione R."/>
            <person name="Hildebrand F."/>
            <person name="Pallen M.J."/>
        </authorList>
    </citation>
    <scope>NUCLEOTIDE SEQUENCE</scope>
    <source>
        <strain evidence="2">CHK183-1962</strain>
    </source>
</reference>
<dbReference type="EMBL" id="DXEK01000062">
    <property type="protein sequence ID" value="HIX76709.1"/>
    <property type="molecule type" value="Genomic_DNA"/>
</dbReference>
<protein>
    <submittedName>
        <fullName evidence="2">Ribosomal L7Ae/L30e/S12e/Gadd45 family protein</fullName>
    </submittedName>
</protein>
<dbReference type="Pfam" id="PF01248">
    <property type="entry name" value="Ribosomal_L7Ae"/>
    <property type="match status" value="1"/>
</dbReference>
<evidence type="ECO:0000313" key="2">
    <source>
        <dbReference type="EMBL" id="HIX76709.1"/>
    </source>
</evidence>
<organism evidence="2 3">
    <name type="scientific">Candidatus Fusicatenibacter merdavium</name>
    <dbReference type="NCBI Taxonomy" id="2838600"/>
    <lineage>
        <taxon>Bacteria</taxon>
        <taxon>Bacillati</taxon>
        <taxon>Bacillota</taxon>
        <taxon>Clostridia</taxon>
        <taxon>Lachnospirales</taxon>
        <taxon>Lachnospiraceae</taxon>
        <taxon>Fusicatenibacter</taxon>
    </lineage>
</organism>
<evidence type="ECO:0000259" key="1">
    <source>
        <dbReference type="Pfam" id="PF01248"/>
    </source>
</evidence>
<evidence type="ECO:0000313" key="3">
    <source>
        <dbReference type="Proteomes" id="UP000886890"/>
    </source>
</evidence>